<protein>
    <submittedName>
        <fullName evidence="3">Uncharacterized protein</fullName>
    </submittedName>
</protein>
<feature type="compositionally biased region" description="Basic and acidic residues" evidence="1">
    <location>
        <begin position="1"/>
        <end position="14"/>
    </location>
</feature>
<feature type="compositionally biased region" description="Low complexity" evidence="1">
    <location>
        <begin position="71"/>
        <end position="84"/>
    </location>
</feature>
<feature type="region of interest" description="Disordered" evidence="1">
    <location>
        <begin position="65"/>
        <end position="111"/>
    </location>
</feature>
<name>A0A1C4WI16_9ACTN</name>
<feature type="transmembrane region" description="Helical" evidence="2">
    <location>
        <begin position="41"/>
        <end position="62"/>
    </location>
</feature>
<evidence type="ECO:0000313" key="4">
    <source>
        <dbReference type="Proteomes" id="UP000198224"/>
    </source>
</evidence>
<evidence type="ECO:0000313" key="3">
    <source>
        <dbReference type="EMBL" id="SCE95571.1"/>
    </source>
</evidence>
<dbReference type="EMBL" id="LT607409">
    <property type="protein sequence ID" value="SCE95571.1"/>
    <property type="molecule type" value="Genomic_DNA"/>
</dbReference>
<evidence type="ECO:0000256" key="1">
    <source>
        <dbReference type="SAM" id="MobiDB-lite"/>
    </source>
</evidence>
<reference evidence="4" key="1">
    <citation type="submission" date="2016-06" db="EMBL/GenBank/DDBJ databases">
        <authorList>
            <person name="Varghese N."/>
            <person name="Submissions Spin"/>
        </authorList>
    </citation>
    <scope>NUCLEOTIDE SEQUENCE [LARGE SCALE GENOMIC DNA]</scope>
    <source>
        <strain evidence="4">DSM 45160</strain>
    </source>
</reference>
<evidence type="ECO:0000256" key="2">
    <source>
        <dbReference type="SAM" id="Phobius"/>
    </source>
</evidence>
<keyword evidence="2" id="KW-0472">Membrane</keyword>
<organism evidence="3 4">
    <name type="scientific">Micromonospora chokoriensis</name>
    <dbReference type="NCBI Taxonomy" id="356851"/>
    <lineage>
        <taxon>Bacteria</taxon>
        <taxon>Bacillati</taxon>
        <taxon>Actinomycetota</taxon>
        <taxon>Actinomycetes</taxon>
        <taxon>Micromonosporales</taxon>
        <taxon>Micromonosporaceae</taxon>
        <taxon>Micromonospora</taxon>
    </lineage>
</organism>
<accession>A0A1C4WI16</accession>
<keyword evidence="2" id="KW-0812">Transmembrane</keyword>
<proteinExistence type="predicted"/>
<gene>
    <name evidence="3" type="ORF">GA0070612_2477</name>
</gene>
<dbReference type="Proteomes" id="UP000198224">
    <property type="component" value="Chromosome I"/>
</dbReference>
<keyword evidence="4" id="KW-1185">Reference proteome</keyword>
<feature type="region of interest" description="Disordered" evidence="1">
    <location>
        <begin position="1"/>
        <end position="27"/>
    </location>
</feature>
<sequence>MNEDELRAGLRDEMASLTPPPPSSAAATLGLARRANVRHRAAWASAGTAAVVLAVTGFTAVATPDGRVHQPAGPGPQVAPGASGDTAKPWPTGPDGRPQEDRTARAGTRYDQGASLLRDVLAIVPTGYSTPDDPPNTPYDQRTVRTHQAQFEDTVDGVDRWSYLTSVAVAQGKGTGRVIVEVHEAGTRELPTEPCALAQTFWGMEGECQVETVGAAQVGVVVRPGRDERLDQWSAYRHPDGVVVYVAQGKKLDELRPELTKLPFSVPQLAALAIDERFHLK</sequence>
<keyword evidence="2" id="KW-1133">Transmembrane helix</keyword>
<dbReference type="RefSeq" id="WP_088988025.1">
    <property type="nucleotide sequence ID" value="NZ_LT607409.1"/>
</dbReference>
<dbReference type="AlphaFoldDB" id="A0A1C4WI16"/>